<evidence type="ECO:0000313" key="3">
    <source>
        <dbReference type="Proteomes" id="UP001183809"/>
    </source>
</evidence>
<proteinExistence type="predicted"/>
<gene>
    <name evidence="2" type="ORF">RM764_45065</name>
</gene>
<protein>
    <submittedName>
        <fullName evidence="2">Uncharacterized protein</fullName>
    </submittedName>
</protein>
<keyword evidence="1" id="KW-0175">Coiled coil</keyword>
<evidence type="ECO:0000256" key="1">
    <source>
        <dbReference type="SAM" id="Coils"/>
    </source>
</evidence>
<comment type="caution">
    <text evidence="2">The sequence shown here is derived from an EMBL/GenBank/DDBJ whole genome shotgun (WGS) entry which is preliminary data.</text>
</comment>
<feature type="coiled-coil region" evidence="1">
    <location>
        <begin position="7"/>
        <end position="41"/>
    </location>
</feature>
<sequence length="152" mass="16268">MSCDEVLRLLREREAACRGEAERLRAEAERITALLATCERELARITTACEVVGELPRIEPVPAAPAAVAFAVVPAARRPPDARAREQLLAVLARYAGPVRCRQVVEDLGLEVTARQVEVIRHRLKKAVAAGVVVQTPGGLFTLARGTVAAGG</sequence>
<dbReference type="RefSeq" id="WP_311701436.1">
    <property type="nucleotide sequence ID" value="NZ_JAVREY010000152.1"/>
</dbReference>
<keyword evidence="3" id="KW-1185">Reference proteome</keyword>
<dbReference type="Proteomes" id="UP001183809">
    <property type="component" value="Unassembled WGS sequence"/>
</dbReference>
<evidence type="ECO:0000313" key="2">
    <source>
        <dbReference type="EMBL" id="MDT0470008.1"/>
    </source>
</evidence>
<organism evidence="2 3">
    <name type="scientific">Streptomyces gibsoniae</name>
    <dbReference type="NCBI Taxonomy" id="3075529"/>
    <lineage>
        <taxon>Bacteria</taxon>
        <taxon>Bacillati</taxon>
        <taxon>Actinomycetota</taxon>
        <taxon>Actinomycetes</taxon>
        <taxon>Kitasatosporales</taxon>
        <taxon>Streptomycetaceae</taxon>
        <taxon>Streptomyces</taxon>
    </lineage>
</organism>
<name>A0ABU2UA07_9ACTN</name>
<dbReference type="EMBL" id="JAVREY010000152">
    <property type="protein sequence ID" value="MDT0470008.1"/>
    <property type="molecule type" value="Genomic_DNA"/>
</dbReference>
<reference evidence="3" key="1">
    <citation type="submission" date="2023-07" db="EMBL/GenBank/DDBJ databases">
        <title>30 novel species of actinomycetes from the DSMZ collection.</title>
        <authorList>
            <person name="Nouioui I."/>
        </authorList>
    </citation>
    <scope>NUCLEOTIDE SEQUENCE [LARGE SCALE GENOMIC DNA]</scope>
    <source>
        <strain evidence="3">DSM 41699</strain>
    </source>
</reference>
<accession>A0ABU2UA07</accession>